<accession>A0ABV6XV12</accession>
<dbReference type="EMBL" id="JBEUKS010000010">
    <property type="protein sequence ID" value="MFC1441757.1"/>
    <property type="molecule type" value="Genomic_DNA"/>
</dbReference>
<organism evidence="1 2">
    <name type="scientific">Streptacidiphilus jeojiensis</name>
    <dbReference type="NCBI Taxonomy" id="3229225"/>
    <lineage>
        <taxon>Bacteria</taxon>
        <taxon>Bacillati</taxon>
        <taxon>Actinomycetota</taxon>
        <taxon>Actinomycetes</taxon>
        <taxon>Kitasatosporales</taxon>
        <taxon>Streptomycetaceae</taxon>
        <taxon>Streptacidiphilus</taxon>
    </lineage>
</organism>
<name>A0ABV6XV12_9ACTN</name>
<dbReference type="Proteomes" id="UP001592581">
    <property type="component" value="Unassembled WGS sequence"/>
</dbReference>
<keyword evidence="2" id="KW-1185">Reference proteome</keyword>
<sequence>MATAILLRRRIPAAIRKLYPNAYQSWTRADEQKLVAMYQAGQRDYTVLGAELGRQPSAIRSRLEKIAVDRL</sequence>
<evidence type="ECO:0008006" key="3">
    <source>
        <dbReference type="Google" id="ProtNLM"/>
    </source>
</evidence>
<evidence type="ECO:0000313" key="2">
    <source>
        <dbReference type="Proteomes" id="UP001592581"/>
    </source>
</evidence>
<comment type="caution">
    <text evidence="1">The sequence shown here is derived from an EMBL/GenBank/DDBJ whole genome shotgun (WGS) entry which is preliminary data.</text>
</comment>
<reference evidence="1 2" key="1">
    <citation type="submission" date="2024-06" db="EMBL/GenBank/DDBJ databases">
        <authorList>
            <person name="Lee S.D."/>
        </authorList>
    </citation>
    <scope>NUCLEOTIDE SEQUENCE [LARGE SCALE GENOMIC DNA]</scope>
    <source>
        <strain evidence="1 2">N1-10</strain>
    </source>
</reference>
<evidence type="ECO:0000313" key="1">
    <source>
        <dbReference type="EMBL" id="MFC1441757.1"/>
    </source>
</evidence>
<dbReference type="RefSeq" id="WP_380566810.1">
    <property type="nucleotide sequence ID" value="NZ_JBEUKS010000010.1"/>
</dbReference>
<proteinExistence type="predicted"/>
<gene>
    <name evidence="1" type="ORF">ABUW04_26235</name>
</gene>
<protein>
    <recommendedName>
        <fullName evidence="3">RNA polymerase sigma factor 70 region 4 type 2 domain-containing protein</fullName>
    </recommendedName>
</protein>